<dbReference type="InterPro" id="IPR021903">
    <property type="entry name" value="DUF3515"/>
</dbReference>
<name>A0ABW4LID9_9MICO</name>
<dbReference type="Pfam" id="PF12028">
    <property type="entry name" value="DUF3515"/>
    <property type="match status" value="1"/>
</dbReference>
<dbReference type="EMBL" id="JBHUEA010000021">
    <property type="protein sequence ID" value="MFD1722488.1"/>
    <property type="molecule type" value="Genomic_DNA"/>
</dbReference>
<dbReference type="RefSeq" id="WP_377935633.1">
    <property type="nucleotide sequence ID" value="NZ_JBHUEA010000021.1"/>
</dbReference>
<evidence type="ECO:0000313" key="4">
    <source>
        <dbReference type="Proteomes" id="UP001597347"/>
    </source>
</evidence>
<reference evidence="4" key="1">
    <citation type="journal article" date="2019" name="Int. J. Syst. Evol. Microbiol.">
        <title>The Global Catalogue of Microorganisms (GCM) 10K type strain sequencing project: providing services to taxonomists for standard genome sequencing and annotation.</title>
        <authorList>
            <consortium name="The Broad Institute Genomics Platform"/>
            <consortium name="The Broad Institute Genome Sequencing Center for Infectious Disease"/>
            <person name="Wu L."/>
            <person name="Ma J."/>
        </authorList>
    </citation>
    <scope>NUCLEOTIDE SEQUENCE [LARGE SCALE GENOMIC DNA]</scope>
    <source>
        <strain evidence="4">CGMCC 1.12471</strain>
    </source>
</reference>
<protein>
    <submittedName>
        <fullName evidence="3">DUF3515 family protein</fullName>
    </submittedName>
</protein>
<gene>
    <name evidence="3" type="ORF">ACFSBI_13095</name>
</gene>
<comment type="caution">
    <text evidence="3">The sequence shown here is derived from an EMBL/GenBank/DDBJ whole genome shotgun (WGS) entry which is preliminary data.</text>
</comment>
<dbReference type="PROSITE" id="PS51257">
    <property type="entry name" value="PROKAR_LIPOPROTEIN"/>
    <property type="match status" value="1"/>
</dbReference>
<feature type="chain" id="PRO_5045419041" evidence="2">
    <location>
        <begin position="24"/>
        <end position="159"/>
    </location>
</feature>
<keyword evidence="2" id="KW-0732">Signal</keyword>
<keyword evidence="4" id="KW-1185">Reference proteome</keyword>
<sequence length="159" mass="16097">MRRLALPLAACLLLAGCAPTVSLTPAPQATAVGCASLIVGIRGIETIGDAQRRQTDAQGTAAWGTPASVTLYCGVETPEASALPCTTQSGVDWLLSESGDERIATTYGRAPGVQLITTRDASVNDALETLSGAVATSTRGTDRRCLADPGASATPSAIP</sequence>
<dbReference type="Proteomes" id="UP001597347">
    <property type="component" value="Unassembled WGS sequence"/>
</dbReference>
<feature type="region of interest" description="Disordered" evidence="1">
    <location>
        <begin position="138"/>
        <end position="159"/>
    </location>
</feature>
<evidence type="ECO:0000313" key="3">
    <source>
        <dbReference type="EMBL" id="MFD1722488.1"/>
    </source>
</evidence>
<feature type="signal peptide" evidence="2">
    <location>
        <begin position="1"/>
        <end position="23"/>
    </location>
</feature>
<accession>A0ABW4LID9</accession>
<organism evidence="3 4">
    <name type="scientific">Amnibacterium endophyticum</name>
    <dbReference type="NCBI Taxonomy" id="2109337"/>
    <lineage>
        <taxon>Bacteria</taxon>
        <taxon>Bacillati</taxon>
        <taxon>Actinomycetota</taxon>
        <taxon>Actinomycetes</taxon>
        <taxon>Micrococcales</taxon>
        <taxon>Microbacteriaceae</taxon>
        <taxon>Amnibacterium</taxon>
    </lineage>
</organism>
<evidence type="ECO:0000256" key="2">
    <source>
        <dbReference type="SAM" id="SignalP"/>
    </source>
</evidence>
<proteinExistence type="predicted"/>
<evidence type="ECO:0000256" key="1">
    <source>
        <dbReference type="SAM" id="MobiDB-lite"/>
    </source>
</evidence>